<keyword evidence="3" id="KW-1185">Reference proteome</keyword>
<evidence type="ECO:0000259" key="1">
    <source>
        <dbReference type="SMART" id="SM01321"/>
    </source>
</evidence>
<proteinExistence type="predicted"/>
<dbReference type="InterPro" id="IPR002686">
    <property type="entry name" value="Transposase_17"/>
</dbReference>
<gene>
    <name evidence="2" type="ORF">GM661_17710</name>
</gene>
<dbReference type="PANTHER" id="PTHR34322">
    <property type="entry name" value="TRANSPOSASE, Y1_TNP DOMAIN-CONTAINING"/>
    <property type="match status" value="1"/>
</dbReference>
<dbReference type="Proteomes" id="UP000665020">
    <property type="component" value="Chromosome"/>
</dbReference>
<dbReference type="RefSeq" id="WP_230867985.1">
    <property type="nucleotide sequence ID" value="NZ_CP046640.1"/>
</dbReference>
<dbReference type="GO" id="GO:0003677">
    <property type="term" value="F:DNA binding"/>
    <property type="evidence" value="ECO:0007669"/>
    <property type="project" value="InterPro"/>
</dbReference>
<protein>
    <submittedName>
        <fullName evidence="2">Transposase</fullName>
    </submittedName>
</protein>
<evidence type="ECO:0000313" key="2">
    <source>
        <dbReference type="EMBL" id="QTL99658.1"/>
    </source>
</evidence>
<dbReference type="InterPro" id="IPR036515">
    <property type="entry name" value="Transposase_17_sf"/>
</dbReference>
<dbReference type="SUPFAM" id="SSF143422">
    <property type="entry name" value="Transposase IS200-like"/>
    <property type="match status" value="1"/>
</dbReference>
<dbReference type="AlphaFoldDB" id="A0A8A7KIM4"/>
<name>A0A8A7KIM4_9FIRM</name>
<dbReference type="GO" id="GO:0006313">
    <property type="term" value="P:DNA transposition"/>
    <property type="evidence" value="ECO:0007669"/>
    <property type="project" value="InterPro"/>
</dbReference>
<dbReference type="SMART" id="SM01321">
    <property type="entry name" value="Y1_Tnp"/>
    <property type="match status" value="1"/>
</dbReference>
<dbReference type="Pfam" id="PF01797">
    <property type="entry name" value="Y1_Tnp"/>
    <property type="match status" value="1"/>
</dbReference>
<organism evidence="2 3">
    <name type="scientific">Iocasia fonsfrigidae</name>
    <dbReference type="NCBI Taxonomy" id="2682810"/>
    <lineage>
        <taxon>Bacteria</taxon>
        <taxon>Bacillati</taxon>
        <taxon>Bacillota</taxon>
        <taxon>Clostridia</taxon>
        <taxon>Halanaerobiales</taxon>
        <taxon>Halanaerobiaceae</taxon>
        <taxon>Iocasia</taxon>
    </lineage>
</organism>
<dbReference type="PANTHER" id="PTHR34322:SF2">
    <property type="entry name" value="TRANSPOSASE IS200-LIKE DOMAIN-CONTAINING PROTEIN"/>
    <property type="match status" value="1"/>
</dbReference>
<evidence type="ECO:0000313" key="3">
    <source>
        <dbReference type="Proteomes" id="UP000665020"/>
    </source>
</evidence>
<dbReference type="GO" id="GO:0004803">
    <property type="term" value="F:transposase activity"/>
    <property type="evidence" value="ECO:0007669"/>
    <property type="project" value="InterPro"/>
</dbReference>
<dbReference type="KEGG" id="ifn:GM661_17710"/>
<dbReference type="EMBL" id="CP046640">
    <property type="protein sequence ID" value="QTL99658.1"/>
    <property type="molecule type" value="Genomic_DNA"/>
</dbReference>
<feature type="domain" description="Transposase IS200-like" evidence="1">
    <location>
        <begin position="9"/>
        <end position="122"/>
    </location>
</feature>
<accession>A0A8A7KIM4</accession>
<dbReference type="Gene3D" id="3.30.70.1290">
    <property type="entry name" value="Transposase IS200-like"/>
    <property type="match status" value="1"/>
</dbReference>
<sequence length="252" mass="29809">MPRQKRKQSETGIYHVMLRGINRKTIFVADEDNKRFIQVVNRAQKNGNFLLYAYCLMGNHVHLLIKENEKIGKSIKRIAVSFVQWYNKKYDRYGHLFQNRFKSEAVEDDTYLLVVLRYIHQNPVKAGICKLPVEYEWSSYQKYIKWYNGKQVNIDAGFIDDYFVDRESFELFMQKVNNDNCLEYKCKKRLSDQELRERIIKEFEVGGLANVSKTDRDKMIFAIKKETDASIRQLSRVLGIGRGVVARAVKKR</sequence>
<reference evidence="2" key="1">
    <citation type="submission" date="2019-12" db="EMBL/GenBank/DDBJ databases">
        <authorList>
            <person name="zhang j."/>
            <person name="sun C.M."/>
        </authorList>
    </citation>
    <scope>NUCLEOTIDE SEQUENCE</scope>
    <source>
        <strain evidence="2">NS-1</strain>
    </source>
</reference>